<evidence type="ECO:0000313" key="1">
    <source>
        <dbReference type="EMBL" id="MBB3187186.1"/>
    </source>
</evidence>
<organism evidence="1 2">
    <name type="scientific">Microbacter margulisiae</name>
    <dbReference type="NCBI Taxonomy" id="1350067"/>
    <lineage>
        <taxon>Bacteria</taxon>
        <taxon>Pseudomonadati</taxon>
        <taxon>Bacteroidota</taxon>
        <taxon>Bacteroidia</taxon>
        <taxon>Bacteroidales</taxon>
        <taxon>Porphyromonadaceae</taxon>
        <taxon>Microbacter</taxon>
    </lineage>
</organism>
<gene>
    <name evidence="1" type="ORF">FHX64_001349</name>
</gene>
<accession>A0A7W5DQM2</accession>
<keyword evidence="2" id="KW-1185">Reference proteome</keyword>
<dbReference type="Proteomes" id="UP000544222">
    <property type="component" value="Unassembled WGS sequence"/>
</dbReference>
<dbReference type="EMBL" id="JACHYB010000001">
    <property type="protein sequence ID" value="MBB3187186.1"/>
    <property type="molecule type" value="Genomic_DNA"/>
</dbReference>
<reference evidence="1 2" key="1">
    <citation type="submission" date="2020-08" db="EMBL/GenBank/DDBJ databases">
        <title>Genomic Encyclopedia of Type Strains, Phase IV (KMG-IV): sequencing the most valuable type-strain genomes for metagenomic binning, comparative biology and taxonomic classification.</title>
        <authorList>
            <person name="Goeker M."/>
        </authorList>
    </citation>
    <scope>NUCLEOTIDE SEQUENCE [LARGE SCALE GENOMIC DNA]</scope>
    <source>
        <strain evidence="1 2">DSM 27471</strain>
    </source>
</reference>
<comment type="caution">
    <text evidence="1">The sequence shown here is derived from an EMBL/GenBank/DDBJ whole genome shotgun (WGS) entry which is preliminary data.</text>
</comment>
<evidence type="ECO:0000313" key="2">
    <source>
        <dbReference type="Proteomes" id="UP000544222"/>
    </source>
</evidence>
<protein>
    <submittedName>
        <fullName evidence="1">Uncharacterized protein</fullName>
    </submittedName>
</protein>
<dbReference type="AlphaFoldDB" id="A0A7W5DQM2"/>
<name>A0A7W5DQM2_9PORP</name>
<sequence>MKKIGNKTVNDIQAWTSIDNGQWTVDNENLEVKEDTGR</sequence>
<proteinExistence type="predicted"/>